<dbReference type="PANTHER" id="PTHR35046:SF9">
    <property type="entry name" value="RNA-DIRECTED DNA POLYMERASE"/>
    <property type="match status" value="1"/>
</dbReference>
<gene>
    <name evidence="3" type="ORF">CR513_30832</name>
</gene>
<keyword evidence="4" id="KW-1185">Reference proteome</keyword>
<feature type="non-terminal residue" evidence="3">
    <location>
        <position position="1"/>
    </location>
</feature>
<feature type="compositionally biased region" description="Basic and acidic residues" evidence="1">
    <location>
        <begin position="239"/>
        <end position="250"/>
    </location>
</feature>
<feature type="compositionally biased region" description="Basic and acidic residues" evidence="1">
    <location>
        <begin position="162"/>
        <end position="181"/>
    </location>
</feature>
<name>A0A371GAT5_MUCPR</name>
<dbReference type="AlphaFoldDB" id="A0A371GAT5"/>
<accession>A0A371GAT5</accession>
<feature type="region of interest" description="Disordered" evidence="1">
    <location>
        <begin position="457"/>
        <end position="533"/>
    </location>
</feature>
<dbReference type="InterPro" id="IPR005162">
    <property type="entry name" value="Retrotrans_gag_dom"/>
</dbReference>
<comment type="caution">
    <text evidence="3">The sequence shown here is derived from an EMBL/GenBank/DDBJ whole genome shotgun (WGS) entry which is preliminary data.</text>
</comment>
<feature type="compositionally biased region" description="Basic and acidic residues" evidence="1">
    <location>
        <begin position="479"/>
        <end position="498"/>
    </location>
</feature>
<feature type="domain" description="Retrotransposon gag" evidence="2">
    <location>
        <begin position="384"/>
        <end position="458"/>
    </location>
</feature>
<protein>
    <recommendedName>
        <fullName evidence="2">Retrotransposon gag domain-containing protein</fullName>
    </recommendedName>
</protein>
<evidence type="ECO:0000313" key="3">
    <source>
        <dbReference type="EMBL" id="RDX87664.1"/>
    </source>
</evidence>
<proteinExistence type="predicted"/>
<sequence length="533" mass="61060">MEEGTIVTIVGIHSPLGKRGVKDIRRIGGRKLCERHDRREEDRMDELEMNKCNIPSFLCNWKLEVRLVTLAFGDYALILWTTMLDDMRRGIIEPCERVQEYGRVHKEMEMDLLRSQLRDSEEAIMARFLHGTLLVHQAVKVEIQLRRRSASRRSIIGSSSLRGRDREKEKARSERSPKKGSEPFQGFTPSPNAPKSSNIKCFNYLGKCHIAFQHPNRKAMIMRDDGEVASESSHGETFASRESKSHSNDSHFEGDLWIIGDEAKTHIENIFHSRCLVLGNLCSIIIDGGWLSKHGELVVNRQVGVSFTLGSCEDKVLCDVVPMEFDRKVTHNGVTNRFTFVHMGQKVVLKPLSPREVQKHQNKMREKRNKKVEKRETKTKRKRKKGIRRHVDTWGDLKCELKSRFVLASYARDLYNKLQRTYQGSKCIEEYLKDMEVALMRANVLESNEAIMTRYTSGGSAKEAPDHKEDLSQLPQQLKEQREGEGAAKKGEESKEGELPTLRPKKERMLPSPDPMSKSSNIKCSKCLGKGPF</sequence>
<feature type="region of interest" description="Disordered" evidence="1">
    <location>
        <begin position="156"/>
        <end position="193"/>
    </location>
</feature>
<organism evidence="3 4">
    <name type="scientific">Mucuna pruriens</name>
    <name type="common">Velvet bean</name>
    <name type="synonym">Dolichos pruriens</name>
    <dbReference type="NCBI Taxonomy" id="157652"/>
    <lineage>
        <taxon>Eukaryota</taxon>
        <taxon>Viridiplantae</taxon>
        <taxon>Streptophyta</taxon>
        <taxon>Embryophyta</taxon>
        <taxon>Tracheophyta</taxon>
        <taxon>Spermatophyta</taxon>
        <taxon>Magnoliopsida</taxon>
        <taxon>eudicotyledons</taxon>
        <taxon>Gunneridae</taxon>
        <taxon>Pentapetalae</taxon>
        <taxon>rosids</taxon>
        <taxon>fabids</taxon>
        <taxon>Fabales</taxon>
        <taxon>Fabaceae</taxon>
        <taxon>Papilionoideae</taxon>
        <taxon>50 kb inversion clade</taxon>
        <taxon>NPAAA clade</taxon>
        <taxon>indigoferoid/millettioid clade</taxon>
        <taxon>Phaseoleae</taxon>
        <taxon>Mucuna</taxon>
    </lineage>
</organism>
<dbReference type="PANTHER" id="PTHR35046">
    <property type="entry name" value="ZINC KNUCKLE (CCHC-TYPE) FAMILY PROTEIN"/>
    <property type="match status" value="1"/>
</dbReference>
<reference evidence="3" key="1">
    <citation type="submission" date="2018-05" db="EMBL/GenBank/DDBJ databases">
        <title>Draft genome of Mucuna pruriens seed.</title>
        <authorList>
            <person name="Nnadi N.E."/>
            <person name="Vos R."/>
            <person name="Hasami M.H."/>
            <person name="Devisetty U.K."/>
            <person name="Aguiy J.C."/>
        </authorList>
    </citation>
    <scope>NUCLEOTIDE SEQUENCE [LARGE SCALE GENOMIC DNA]</scope>
    <source>
        <strain evidence="3">JCA_2017</strain>
    </source>
</reference>
<feature type="compositionally biased region" description="Basic residues" evidence="1">
    <location>
        <begin position="360"/>
        <end position="387"/>
    </location>
</feature>
<dbReference type="EMBL" id="QJKJ01006161">
    <property type="protein sequence ID" value="RDX87664.1"/>
    <property type="molecule type" value="Genomic_DNA"/>
</dbReference>
<evidence type="ECO:0000256" key="1">
    <source>
        <dbReference type="SAM" id="MobiDB-lite"/>
    </source>
</evidence>
<feature type="region of interest" description="Disordered" evidence="1">
    <location>
        <begin position="225"/>
        <end position="250"/>
    </location>
</feature>
<dbReference type="Pfam" id="PF03732">
    <property type="entry name" value="Retrotrans_gag"/>
    <property type="match status" value="1"/>
</dbReference>
<evidence type="ECO:0000313" key="4">
    <source>
        <dbReference type="Proteomes" id="UP000257109"/>
    </source>
</evidence>
<dbReference type="Proteomes" id="UP000257109">
    <property type="component" value="Unassembled WGS sequence"/>
</dbReference>
<dbReference type="OrthoDB" id="1747743at2759"/>
<feature type="region of interest" description="Disordered" evidence="1">
    <location>
        <begin position="358"/>
        <end position="387"/>
    </location>
</feature>
<evidence type="ECO:0000259" key="2">
    <source>
        <dbReference type="Pfam" id="PF03732"/>
    </source>
</evidence>